<dbReference type="Gramene" id="TraesSYM1A03G00039130.1">
    <property type="protein sequence ID" value="TraesSYM1A03G00039130.1"/>
    <property type="gene ID" value="TraesSYM1A03G00039130"/>
</dbReference>
<reference evidence="2" key="1">
    <citation type="submission" date="2018-08" db="EMBL/GenBank/DDBJ databases">
        <authorList>
            <person name="Rossello M."/>
        </authorList>
    </citation>
    <scope>NUCLEOTIDE SEQUENCE [LARGE SCALE GENOMIC DNA]</scope>
    <source>
        <strain evidence="2">cv. Chinese Spring</strain>
    </source>
</reference>
<dbReference type="AlphaFoldDB" id="A0A3B5XW97"/>
<name>A0A3B5XW97_WHEAT</name>
<dbReference type="Proteomes" id="UP000019116">
    <property type="component" value="Chromosome 1A"/>
</dbReference>
<dbReference type="Gramene" id="TraesPARA_EIv1.0_0078540.1">
    <property type="protein sequence ID" value="TraesPARA_EIv1.0_0078540.1.CDS"/>
    <property type="gene ID" value="TraesPARA_EIv1.0_0078540"/>
</dbReference>
<organism evidence="2">
    <name type="scientific">Triticum aestivum</name>
    <name type="common">Wheat</name>
    <dbReference type="NCBI Taxonomy" id="4565"/>
    <lineage>
        <taxon>Eukaryota</taxon>
        <taxon>Viridiplantae</taxon>
        <taxon>Streptophyta</taxon>
        <taxon>Embryophyta</taxon>
        <taxon>Tracheophyta</taxon>
        <taxon>Spermatophyta</taxon>
        <taxon>Magnoliopsida</taxon>
        <taxon>Liliopsida</taxon>
        <taxon>Poales</taxon>
        <taxon>Poaceae</taxon>
        <taxon>BOP clade</taxon>
        <taxon>Pooideae</taxon>
        <taxon>Triticodae</taxon>
        <taxon>Triticeae</taxon>
        <taxon>Triticinae</taxon>
        <taxon>Triticum</taxon>
    </lineage>
</organism>
<dbReference type="Gramene" id="TraesJAG1A03G00038140.1">
    <property type="protein sequence ID" value="TraesJAG1A03G00038140.1"/>
    <property type="gene ID" value="TraesJAG1A03G00038140"/>
</dbReference>
<keyword evidence="3" id="KW-1185">Reference proteome</keyword>
<sequence length="250" mass="27627">MTARCYNEQWRLLLVMSRQSCNLHRKSWDRPRAQLQPASTKAAMVATRGEPSDTTGNAVCYDRCQQMLQPVTVLKHPRQRSANDYNGAMIAVGGSWDRHGRASAARLDNQGHGGALAAMATPLARSSTTMAKAMGRWNGVAGMACCGALSSLLLWIHINYRRISIKLVQSYCQDSASLQCLTEEGNRNSEEINTALEPLCTWEMDDPDEAFWRSTATQLSCSQSRHCRHPLDSYSNGTARDSDSTCSASY</sequence>
<keyword evidence="1" id="KW-1133">Transmembrane helix</keyword>
<reference evidence="2" key="2">
    <citation type="submission" date="2018-10" db="UniProtKB">
        <authorList>
            <consortium name="EnsemblPlants"/>
        </authorList>
    </citation>
    <scope>IDENTIFICATION</scope>
</reference>
<dbReference type="Gramene" id="TraesWEE_scaffold_055324_01G000500.1">
    <property type="protein sequence ID" value="TraesWEE_scaffold_055324_01G000500.1"/>
    <property type="gene ID" value="TraesWEE_scaffold_055324_01G000500"/>
</dbReference>
<dbReference type="Gramene" id="TraesJUL1A03G00039170.1">
    <property type="protein sequence ID" value="TraesJUL1A03G00039170.1"/>
    <property type="gene ID" value="TraesJUL1A03G00039170"/>
</dbReference>
<dbReference type="Gramene" id="TraesLDM1A03G00038750.1">
    <property type="protein sequence ID" value="TraesLDM1A03G00038750.1"/>
    <property type="gene ID" value="TraesLDM1A03G00038750"/>
</dbReference>
<keyword evidence="1" id="KW-0472">Membrane</keyword>
<dbReference type="Gramene" id="TraesLAC1A03G00039590.1">
    <property type="protein sequence ID" value="TraesLAC1A03G00039590.1"/>
    <property type="gene ID" value="TraesLAC1A03G00039590"/>
</dbReference>
<evidence type="ECO:0000256" key="1">
    <source>
        <dbReference type="SAM" id="Phobius"/>
    </source>
</evidence>
<dbReference type="Gramene" id="TraesCS1A03G0246900.1">
    <property type="protein sequence ID" value="TraesCS1A03G0246900.1.CDS"/>
    <property type="gene ID" value="TraesCS1A03G0246900"/>
</dbReference>
<dbReference type="Gramene" id="TraesCAD_scaffold_065222_01G000500.1">
    <property type="protein sequence ID" value="TraesCAD_scaffold_065222_01G000500.1"/>
    <property type="gene ID" value="TraesCAD_scaffold_065222_01G000500"/>
</dbReference>
<dbReference type="Gramene" id="TraesSTA1A03G00037120.1">
    <property type="protein sequence ID" value="TraesSTA1A03G00037120.1"/>
    <property type="gene ID" value="TraesSTA1A03G00037120"/>
</dbReference>
<dbReference type="Gramene" id="TraesRN1A0100278200.1">
    <property type="protein sequence ID" value="TraesRN1A0100278200.1"/>
    <property type="gene ID" value="TraesRN1A0100278200"/>
</dbReference>
<proteinExistence type="predicted"/>
<evidence type="ECO:0000313" key="3">
    <source>
        <dbReference type="Proteomes" id="UP000019116"/>
    </source>
</evidence>
<protein>
    <submittedName>
        <fullName evidence="2">Uncharacterized protein</fullName>
    </submittedName>
</protein>
<dbReference type="Gramene" id="TraesARI1A03G00038570.1">
    <property type="protein sequence ID" value="TraesARI1A03G00038570.1"/>
    <property type="gene ID" value="TraesARI1A03G00038570"/>
</dbReference>
<dbReference type="EnsemblPlants" id="TraesCS1A02G101800.1">
    <property type="protein sequence ID" value="TraesCS1A02G101800.1"/>
    <property type="gene ID" value="TraesCS1A02G101800"/>
</dbReference>
<feature type="transmembrane region" description="Helical" evidence="1">
    <location>
        <begin position="137"/>
        <end position="156"/>
    </location>
</feature>
<dbReference type="OMA" id="WNGIAGM"/>
<dbReference type="Gramene" id="TraesROB_scaffold_059020_01G000100.1">
    <property type="protein sequence ID" value="TraesROB_scaffold_059020_01G000100.1"/>
    <property type="gene ID" value="TraesROB_scaffold_059020_01G000100"/>
</dbReference>
<evidence type="ECO:0000313" key="2">
    <source>
        <dbReference type="EnsemblPlants" id="TraesCS1A02G101800.1"/>
    </source>
</evidence>
<accession>A0A3B5XW97</accession>
<dbReference type="Gramene" id="TraesCLE_scaffold_070557_01G000500.1">
    <property type="protein sequence ID" value="TraesCLE_scaffold_070557_01G000500.1"/>
    <property type="gene ID" value="TraesCLE_scaffold_070557_01G000500"/>
</dbReference>
<keyword evidence="1" id="KW-0812">Transmembrane</keyword>
<dbReference type="Gramene" id="TraesCS1A02G101800.1">
    <property type="protein sequence ID" value="TraesCS1A02G101800.1"/>
    <property type="gene ID" value="TraesCS1A02G101800"/>
</dbReference>
<dbReference type="Gramene" id="TraesMAC1A03G00038410.1">
    <property type="protein sequence ID" value="TraesMAC1A03G00038410.1"/>
    <property type="gene ID" value="TraesMAC1A03G00038410"/>
</dbReference>